<reference evidence="3 4" key="1">
    <citation type="submission" date="2021-01" db="EMBL/GenBank/DDBJ databases">
        <title>FDA dAtabase for Regulatory Grade micrObial Sequences (FDA-ARGOS): Supporting development and validation of Infectious Disease Dx tests.</title>
        <authorList>
            <person name="Nelson B."/>
            <person name="Plummer A."/>
            <person name="Tallon L."/>
            <person name="Sadzewicz L."/>
            <person name="Zhao X."/>
            <person name="Boylan J."/>
            <person name="Ott S."/>
            <person name="Bowen H."/>
            <person name="Vavikolanu K."/>
            <person name="Mehta A."/>
            <person name="Aluvathingal J."/>
            <person name="Nadendla S."/>
            <person name="Myers T."/>
            <person name="Yan Y."/>
            <person name="Sichtig H."/>
        </authorList>
    </citation>
    <scope>NUCLEOTIDE SEQUENCE [LARGE SCALE GENOMIC DNA]</scope>
    <source>
        <strain evidence="3 4">FDAARGOS_1161</strain>
    </source>
</reference>
<dbReference type="AlphaFoldDB" id="A0A974NQ80"/>
<dbReference type="PRINTS" id="PR00081">
    <property type="entry name" value="GDHRDH"/>
</dbReference>
<name>A0A974NQ80_PERPY</name>
<dbReference type="SUPFAM" id="SSF51735">
    <property type="entry name" value="NAD(P)-binding Rossmann-fold domains"/>
    <property type="match status" value="1"/>
</dbReference>
<keyword evidence="2" id="KW-0560">Oxidoreductase</keyword>
<dbReference type="RefSeq" id="WP_040375985.1">
    <property type="nucleotide sequence ID" value="NZ_CP068053.1"/>
</dbReference>
<sequence length="259" mass="27882">MDLGLRNKRALVIASSQGLGKAIAAELLKEGADVMLASRNEEKLAAVQKELTGLGGRVSFKTVDITKADQVEALVKQTVEEFGGFEILVNNSGGPPSGLFSEMTDEDWQKSYELNLLSYIRVIRASLPYLRKDGGRIINIASSAIKEPLPGLILSNTFRTAVVGLAKTLAVELAPDIMINTLAPGRIATDRLAQLDAIAADKQGMTIEEVEKQVSAKIPLKRYGQPEEFAKFAAFLLSDANSYVTGQSFLVDGGNVRSI</sequence>
<keyword evidence="4" id="KW-1185">Reference proteome</keyword>
<dbReference type="FunFam" id="3.40.50.720:FF:000084">
    <property type="entry name" value="Short-chain dehydrogenase reductase"/>
    <property type="match status" value="1"/>
</dbReference>
<dbReference type="InterPro" id="IPR050259">
    <property type="entry name" value="SDR"/>
</dbReference>
<dbReference type="Pfam" id="PF13561">
    <property type="entry name" value="adh_short_C2"/>
    <property type="match status" value="1"/>
</dbReference>
<proteinExistence type="inferred from homology"/>
<dbReference type="Proteomes" id="UP000595254">
    <property type="component" value="Chromosome"/>
</dbReference>
<dbReference type="PANTHER" id="PTHR42879">
    <property type="entry name" value="3-OXOACYL-(ACYL-CARRIER-PROTEIN) REDUCTASE"/>
    <property type="match status" value="1"/>
</dbReference>
<evidence type="ECO:0000313" key="4">
    <source>
        <dbReference type="Proteomes" id="UP000595254"/>
    </source>
</evidence>
<protein>
    <submittedName>
        <fullName evidence="3">SDR family oxidoreductase</fullName>
    </submittedName>
</protein>
<dbReference type="PANTHER" id="PTHR42879:SF6">
    <property type="entry name" value="NADPH-DEPENDENT REDUCTASE BACG"/>
    <property type="match status" value="1"/>
</dbReference>
<comment type="similarity">
    <text evidence="1">Belongs to the short-chain dehydrogenases/reductases (SDR) family.</text>
</comment>
<dbReference type="InterPro" id="IPR002347">
    <property type="entry name" value="SDR_fam"/>
</dbReference>
<dbReference type="PRINTS" id="PR00080">
    <property type="entry name" value="SDRFAMILY"/>
</dbReference>
<dbReference type="CDD" id="cd05344">
    <property type="entry name" value="BKR_like_SDR_like"/>
    <property type="match status" value="1"/>
</dbReference>
<dbReference type="GO" id="GO:0016491">
    <property type="term" value="F:oxidoreductase activity"/>
    <property type="evidence" value="ECO:0007669"/>
    <property type="project" value="UniProtKB-KW"/>
</dbReference>
<dbReference type="InterPro" id="IPR036291">
    <property type="entry name" value="NAD(P)-bd_dom_sf"/>
</dbReference>
<dbReference type="KEGG" id="ppsr:I6J18_07640"/>
<dbReference type="Gene3D" id="3.40.50.720">
    <property type="entry name" value="NAD(P)-binding Rossmann-like Domain"/>
    <property type="match status" value="1"/>
</dbReference>
<dbReference type="GO" id="GO:0008206">
    <property type="term" value="P:bile acid metabolic process"/>
    <property type="evidence" value="ECO:0007669"/>
    <property type="project" value="UniProtKB-ARBA"/>
</dbReference>
<gene>
    <name evidence="3" type="ORF">I6J18_07640</name>
</gene>
<accession>A0A974NQ80</accession>
<organism evidence="3 4">
    <name type="scientific">Peribacillus psychrosaccharolyticus</name>
    <name type="common">Bacillus psychrosaccharolyticus</name>
    <dbReference type="NCBI Taxonomy" id="1407"/>
    <lineage>
        <taxon>Bacteria</taxon>
        <taxon>Bacillati</taxon>
        <taxon>Bacillota</taxon>
        <taxon>Bacilli</taxon>
        <taxon>Bacillales</taxon>
        <taxon>Bacillaceae</taxon>
        <taxon>Peribacillus</taxon>
    </lineage>
</organism>
<evidence type="ECO:0000313" key="3">
    <source>
        <dbReference type="EMBL" id="QQT01718.1"/>
    </source>
</evidence>
<evidence type="ECO:0000256" key="2">
    <source>
        <dbReference type="ARBA" id="ARBA00023002"/>
    </source>
</evidence>
<dbReference type="EMBL" id="CP068053">
    <property type="protein sequence ID" value="QQT01718.1"/>
    <property type="molecule type" value="Genomic_DNA"/>
</dbReference>
<evidence type="ECO:0000256" key="1">
    <source>
        <dbReference type="ARBA" id="ARBA00006484"/>
    </source>
</evidence>